<reference evidence="1" key="2">
    <citation type="journal article" date="2022" name="Microbiol. Resour. Announc.">
        <title>Metagenome Sequencing to Explore Phylogenomics of Terrestrial Cyanobacteria.</title>
        <authorList>
            <person name="Ward R.D."/>
            <person name="Stajich J.E."/>
            <person name="Johansen J.R."/>
            <person name="Huntemann M."/>
            <person name="Clum A."/>
            <person name="Foster B."/>
            <person name="Foster B."/>
            <person name="Roux S."/>
            <person name="Palaniappan K."/>
            <person name="Varghese N."/>
            <person name="Mukherjee S."/>
            <person name="Reddy T.B.K."/>
            <person name="Daum C."/>
            <person name="Copeland A."/>
            <person name="Chen I.A."/>
            <person name="Ivanova N.N."/>
            <person name="Kyrpides N.C."/>
            <person name="Shapiro N."/>
            <person name="Eloe-Fadrosh E.A."/>
            <person name="Pietrasiak N."/>
        </authorList>
    </citation>
    <scope>NUCLEOTIDE SEQUENCE</scope>
    <source>
        <strain evidence="1">CPER-KK1</strain>
    </source>
</reference>
<protein>
    <submittedName>
        <fullName evidence="1">Uncharacterized protein</fullName>
    </submittedName>
</protein>
<sequence>MTYKNRLSPWCIIRPLPNLQRRIVARFRRRNDAESHLKILRQLVPNAPFAIVFDPTPDEPDCNECRTEQP</sequence>
<reference evidence="1" key="1">
    <citation type="submission" date="2021-05" db="EMBL/GenBank/DDBJ databases">
        <authorList>
            <person name="Pietrasiak N."/>
            <person name="Ward R."/>
            <person name="Stajich J.E."/>
            <person name="Kurbessoian T."/>
        </authorList>
    </citation>
    <scope>NUCLEOTIDE SEQUENCE</scope>
    <source>
        <strain evidence="1">CPER-KK1</strain>
    </source>
</reference>
<proteinExistence type="predicted"/>
<accession>A0A951PGP8</accession>
<dbReference type="Proteomes" id="UP000753908">
    <property type="component" value="Unassembled WGS sequence"/>
</dbReference>
<evidence type="ECO:0000313" key="1">
    <source>
        <dbReference type="EMBL" id="MBW4543475.1"/>
    </source>
</evidence>
<dbReference type="EMBL" id="JAHHIF010000003">
    <property type="protein sequence ID" value="MBW4543475.1"/>
    <property type="molecule type" value="Genomic_DNA"/>
</dbReference>
<gene>
    <name evidence="1" type="ORF">KME25_03350</name>
</gene>
<dbReference type="AlphaFoldDB" id="A0A951PGP8"/>
<comment type="caution">
    <text evidence="1">The sequence shown here is derived from an EMBL/GenBank/DDBJ whole genome shotgun (WGS) entry which is preliminary data.</text>
</comment>
<evidence type="ECO:0000313" key="2">
    <source>
        <dbReference type="Proteomes" id="UP000753908"/>
    </source>
</evidence>
<name>A0A951PGP8_9CYAN</name>
<organism evidence="1 2">
    <name type="scientific">Symplocastrum torsivum CPER-KK1</name>
    <dbReference type="NCBI Taxonomy" id="450513"/>
    <lineage>
        <taxon>Bacteria</taxon>
        <taxon>Bacillati</taxon>
        <taxon>Cyanobacteriota</taxon>
        <taxon>Cyanophyceae</taxon>
        <taxon>Oscillatoriophycideae</taxon>
        <taxon>Oscillatoriales</taxon>
        <taxon>Microcoleaceae</taxon>
        <taxon>Symplocastrum</taxon>
    </lineage>
</organism>